<dbReference type="AlphaFoldDB" id="A0A8A4ZFV7"/>
<name>A0A8A4ZFV7_9MICO</name>
<keyword evidence="2 5" id="KW-0547">Nucleotide-binding</keyword>
<evidence type="ECO:0000259" key="8">
    <source>
        <dbReference type="PROSITE" id="PS50011"/>
    </source>
</evidence>
<dbReference type="GO" id="GO:0005524">
    <property type="term" value="F:ATP binding"/>
    <property type="evidence" value="ECO:0007669"/>
    <property type="project" value="UniProtKB-UniRule"/>
</dbReference>
<dbReference type="RefSeq" id="WP_227424129.1">
    <property type="nucleotide sequence ID" value="NZ_CP071868.1"/>
</dbReference>
<dbReference type="PROSITE" id="PS50011">
    <property type="entry name" value="PROTEIN_KINASE_DOM"/>
    <property type="match status" value="1"/>
</dbReference>
<feature type="binding site" evidence="5">
    <location>
        <position position="43"/>
    </location>
    <ligand>
        <name>ATP</name>
        <dbReference type="ChEBI" id="CHEBI:30616"/>
    </ligand>
</feature>
<keyword evidence="3 9" id="KW-0418">Kinase</keyword>
<dbReference type="KEGG" id="psic:J4E96_01955"/>
<dbReference type="Gene3D" id="3.30.200.20">
    <property type="entry name" value="Phosphorylase Kinase, domain 1"/>
    <property type="match status" value="1"/>
</dbReference>
<dbReference type="InterPro" id="IPR011009">
    <property type="entry name" value="Kinase-like_dom_sf"/>
</dbReference>
<evidence type="ECO:0000256" key="5">
    <source>
        <dbReference type="PROSITE-ProRule" id="PRU10141"/>
    </source>
</evidence>
<sequence>MERIGLTPGSEVGGYRIIAPLGEGGMGAVYRAVDGGGTEVAIKLLHPHIGADPVARDRLRREVAALQRLRHPAVAAVLDAEADSTEAFVVTELIDGLNLDEHVRAHGPLSGPELARLAAGLREALEAVHRAGVVHRDLKPSNVLVTDDGPVLIDFGIAQAVGDPRLTSTNLIVGTPGYLAPELLADNEPSAVSDWWGWAAVLAFAATGREPFGTRPLDAVFARTRAGDVDVVGLGPLTGGALRAALDPDPTLRALPDDVQADLDEAAVDGDPVAPAPRTMTILPTAPATAYLPASLPPTPDPTAYLSPSPDPSQSPPTAVLPAFDGSANPAGLPQDQSGAEPEYEPATPGARVGSLLALGIVAAAGAALYPGVAAVGALVAVVLFRTVGSAAQALQARRVRRGGVGRADTARAVAASPWHLLRALVGLVPSLLVGASLAVLVGGVLWWALDTERLVISPRGVGGGTAAGGGNEPWVYSAVLAVAFGLGLLAVWFGPTSRLTRLGARSAVAGLAPGNAGAVVVTLLALGGAVLLVTLVVTGHDVTWWPLADSPAQP</sequence>
<dbReference type="Gene3D" id="1.10.510.10">
    <property type="entry name" value="Transferase(Phosphotransferase) domain 1"/>
    <property type="match status" value="1"/>
</dbReference>
<feature type="transmembrane region" description="Helical" evidence="7">
    <location>
        <begin position="517"/>
        <end position="538"/>
    </location>
</feature>
<evidence type="ECO:0000256" key="7">
    <source>
        <dbReference type="SAM" id="Phobius"/>
    </source>
</evidence>
<dbReference type="SUPFAM" id="SSF56112">
    <property type="entry name" value="Protein kinase-like (PK-like)"/>
    <property type="match status" value="1"/>
</dbReference>
<keyword evidence="10" id="KW-1185">Reference proteome</keyword>
<evidence type="ECO:0000256" key="3">
    <source>
        <dbReference type="ARBA" id="ARBA00022777"/>
    </source>
</evidence>
<evidence type="ECO:0000256" key="6">
    <source>
        <dbReference type="SAM" id="MobiDB-lite"/>
    </source>
</evidence>
<dbReference type="PROSITE" id="PS00107">
    <property type="entry name" value="PROTEIN_KINASE_ATP"/>
    <property type="match status" value="1"/>
</dbReference>
<feature type="transmembrane region" description="Helical" evidence="7">
    <location>
        <begin position="356"/>
        <end position="385"/>
    </location>
</feature>
<reference evidence="9" key="1">
    <citation type="submission" date="2021-03" db="EMBL/GenBank/DDBJ databases">
        <title>Pengzhenrongella sicca gen. nov., sp. nov., a new member of suborder Micrococcineae isolated from High-Arctic tundra soil.</title>
        <authorList>
            <person name="Peng F."/>
        </authorList>
    </citation>
    <scope>NUCLEOTIDE SEQUENCE</scope>
    <source>
        <strain evidence="9">LRZ-2</strain>
    </source>
</reference>
<evidence type="ECO:0000313" key="9">
    <source>
        <dbReference type="EMBL" id="QTE29823.1"/>
    </source>
</evidence>
<dbReference type="InterPro" id="IPR017441">
    <property type="entry name" value="Protein_kinase_ATP_BS"/>
</dbReference>
<dbReference type="CDD" id="cd14014">
    <property type="entry name" value="STKc_PknB_like"/>
    <property type="match status" value="1"/>
</dbReference>
<evidence type="ECO:0000256" key="1">
    <source>
        <dbReference type="ARBA" id="ARBA00022679"/>
    </source>
</evidence>
<protein>
    <submittedName>
        <fullName evidence="9">Serine/threonine protein kinase</fullName>
    </submittedName>
</protein>
<keyword evidence="4 5" id="KW-0067">ATP-binding</keyword>
<evidence type="ECO:0000256" key="4">
    <source>
        <dbReference type="ARBA" id="ARBA00022840"/>
    </source>
</evidence>
<evidence type="ECO:0000256" key="2">
    <source>
        <dbReference type="ARBA" id="ARBA00022741"/>
    </source>
</evidence>
<keyword evidence="7" id="KW-0472">Membrane</keyword>
<dbReference type="InterPro" id="IPR008271">
    <property type="entry name" value="Ser/Thr_kinase_AS"/>
</dbReference>
<accession>A0A8A4ZFV7</accession>
<dbReference type="PROSITE" id="PS00108">
    <property type="entry name" value="PROTEIN_KINASE_ST"/>
    <property type="match status" value="1"/>
</dbReference>
<dbReference type="PANTHER" id="PTHR43289">
    <property type="entry name" value="MITOGEN-ACTIVATED PROTEIN KINASE KINASE KINASE 20-RELATED"/>
    <property type="match status" value="1"/>
</dbReference>
<feature type="transmembrane region" description="Helical" evidence="7">
    <location>
        <begin position="425"/>
        <end position="450"/>
    </location>
</feature>
<feature type="region of interest" description="Disordered" evidence="6">
    <location>
        <begin position="292"/>
        <end position="347"/>
    </location>
</feature>
<proteinExistence type="predicted"/>
<dbReference type="GO" id="GO:0004674">
    <property type="term" value="F:protein serine/threonine kinase activity"/>
    <property type="evidence" value="ECO:0007669"/>
    <property type="project" value="UniProtKB-KW"/>
</dbReference>
<keyword evidence="7" id="KW-0812">Transmembrane</keyword>
<dbReference type="SMART" id="SM00220">
    <property type="entry name" value="S_TKc"/>
    <property type="match status" value="1"/>
</dbReference>
<keyword evidence="7" id="KW-1133">Transmembrane helix</keyword>
<dbReference type="Proteomes" id="UP000663937">
    <property type="component" value="Chromosome"/>
</dbReference>
<dbReference type="InterPro" id="IPR000719">
    <property type="entry name" value="Prot_kinase_dom"/>
</dbReference>
<gene>
    <name evidence="9" type="ORF">J4E96_01955</name>
</gene>
<feature type="domain" description="Protein kinase" evidence="8">
    <location>
        <begin position="15"/>
        <end position="268"/>
    </location>
</feature>
<keyword evidence="1" id="KW-0808">Transferase</keyword>
<evidence type="ECO:0000313" key="10">
    <source>
        <dbReference type="Proteomes" id="UP000663937"/>
    </source>
</evidence>
<dbReference type="EMBL" id="CP071868">
    <property type="protein sequence ID" value="QTE29823.1"/>
    <property type="molecule type" value="Genomic_DNA"/>
</dbReference>
<dbReference type="PANTHER" id="PTHR43289:SF34">
    <property type="entry name" value="SERINE_THREONINE-PROTEIN KINASE YBDM-RELATED"/>
    <property type="match status" value="1"/>
</dbReference>
<keyword evidence="9" id="KW-0723">Serine/threonine-protein kinase</keyword>
<dbReference type="Pfam" id="PF00069">
    <property type="entry name" value="Pkinase"/>
    <property type="match status" value="1"/>
</dbReference>
<feature type="transmembrane region" description="Helical" evidence="7">
    <location>
        <begin position="475"/>
        <end position="496"/>
    </location>
</feature>
<organism evidence="9 10">
    <name type="scientific">Pengzhenrongella sicca</name>
    <dbReference type="NCBI Taxonomy" id="2819238"/>
    <lineage>
        <taxon>Bacteria</taxon>
        <taxon>Bacillati</taxon>
        <taxon>Actinomycetota</taxon>
        <taxon>Actinomycetes</taxon>
        <taxon>Micrococcales</taxon>
        <taxon>Pengzhenrongella</taxon>
    </lineage>
</organism>